<dbReference type="GO" id="GO:0016811">
    <property type="term" value="F:hydrolase activity, acting on carbon-nitrogen (but not peptide) bonds, in linear amides"/>
    <property type="evidence" value="ECO:0007669"/>
    <property type="project" value="TreeGrafter"/>
</dbReference>
<evidence type="ECO:0008006" key="6">
    <source>
        <dbReference type="Google" id="ProtNLM"/>
    </source>
</evidence>
<proteinExistence type="predicted"/>
<dbReference type="GO" id="GO:0009231">
    <property type="term" value="P:riboflavin biosynthetic process"/>
    <property type="evidence" value="ECO:0007669"/>
    <property type="project" value="TreeGrafter"/>
</dbReference>
<dbReference type="EMBL" id="LAZR01000687">
    <property type="protein sequence ID" value="KKN60663.1"/>
    <property type="molecule type" value="Genomic_DNA"/>
</dbReference>
<dbReference type="PANTHER" id="PTHR35005">
    <property type="entry name" value="3-DEHYDRO-SCYLLO-INOSOSE HYDROLASE"/>
    <property type="match status" value="1"/>
</dbReference>
<evidence type="ECO:0000313" key="5">
    <source>
        <dbReference type="EMBL" id="KKN60663.1"/>
    </source>
</evidence>
<comment type="cofactor">
    <cofactor evidence="1">
        <name>Zn(2+)</name>
        <dbReference type="ChEBI" id="CHEBI:29105"/>
    </cofactor>
</comment>
<keyword evidence="3" id="KW-0378">Hydrolase</keyword>
<dbReference type="Pfam" id="PF02633">
    <property type="entry name" value="Creatininase"/>
    <property type="match status" value="1"/>
</dbReference>
<keyword evidence="4" id="KW-0862">Zinc</keyword>
<dbReference type="InterPro" id="IPR024087">
    <property type="entry name" value="Creatininase-like_sf"/>
</dbReference>
<evidence type="ECO:0000256" key="1">
    <source>
        <dbReference type="ARBA" id="ARBA00001947"/>
    </source>
</evidence>
<dbReference type="GO" id="GO:0046872">
    <property type="term" value="F:metal ion binding"/>
    <property type="evidence" value="ECO:0007669"/>
    <property type="project" value="UniProtKB-KW"/>
</dbReference>
<dbReference type="Gene3D" id="3.40.50.10310">
    <property type="entry name" value="Creatininase"/>
    <property type="match status" value="1"/>
</dbReference>
<dbReference type="SUPFAM" id="SSF102215">
    <property type="entry name" value="Creatininase"/>
    <property type="match status" value="1"/>
</dbReference>
<evidence type="ECO:0000256" key="3">
    <source>
        <dbReference type="ARBA" id="ARBA00022801"/>
    </source>
</evidence>
<dbReference type="AlphaFoldDB" id="A0A0F9V437"/>
<dbReference type="InterPro" id="IPR003785">
    <property type="entry name" value="Creatininase/forma_Hydrolase"/>
</dbReference>
<evidence type="ECO:0000256" key="2">
    <source>
        <dbReference type="ARBA" id="ARBA00022723"/>
    </source>
</evidence>
<evidence type="ECO:0000256" key="4">
    <source>
        <dbReference type="ARBA" id="ARBA00022833"/>
    </source>
</evidence>
<comment type="caution">
    <text evidence="5">The sequence shown here is derived from an EMBL/GenBank/DDBJ whole genome shotgun (WGS) entry which is preliminary data.</text>
</comment>
<reference evidence="5" key="1">
    <citation type="journal article" date="2015" name="Nature">
        <title>Complex archaea that bridge the gap between prokaryotes and eukaryotes.</title>
        <authorList>
            <person name="Spang A."/>
            <person name="Saw J.H."/>
            <person name="Jorgensen S.L."/>
            <person name="Zaremba-Niedzwiedzka K."/>
            <person name="Martijn J."/>
            <person name="Lind A.E."/>
            <person name="van Eijk R."/>
            <person name="Schleper C."/>
            <person name="Guy L."/>
            <person name="Ettema T.J."/>
        </authorList>
    </citation>
    <scope>NUCLEOTIDE SEQUENCE</scope>
</reference>
<dbReference type="PANTHER" id="PTHR35005:SF1">
    <property type="entry name" value="2-AMINO-5-FORMYLAMINO-6-RIBOSYLAMINOPYRIMIDIN-4(3H)-ONE 5'-MONOPHOSPHATE DEFORMYLASE"/>
    <property type="match status" value="1"/>
</dbReference>
<protein>
    <recommendedName>
        <fullName evidence="6">Creatininase</fullName>
    </recommendedName>
</protein>
<organism evidence="5">
    <name type="scientific">marine sediment metagenome</name>
    <dbReference type="NCBI Taxonomy" id="412755"/>
    <lineage>
        <taxon>unclassified sequences</taxon>
        <taxon>metagenomes</taxon>
        <taxon>ecological metagenomes</taxon>
    </lineage>
</organism>
<accession>A0A0F9V437</accession>
<sequence length="258" mass="29100">MINIQMEKMNWVDISQAIQKGYTTVVIGIGSTEQHGPHLPTHTDTLIGENLAYRIALRLKNALQAQTIRIGCSDHHLFFPGTISLKKETLKAIIFDYVESLSRHGFKNIIFVPSHGGNFTPTKEAIAELKLKYPELKIIGLTDLMNYMVALWNVARKYGIGIEEAGSHAGEIETSQILALEEEQVKRSRFKPGFVEPVSLNTNKILFEEGIHVLSEIGVLGDPTKAEIKRGRIYMEKLTNYAVKNIKKTFLNYKLLTY</sequence>
<keyword evidence="2" id="KW-0479">Metal-binding</keyword>
<gene>
    <name evidence="5" type="ORF">LCGC14_0529750</name>
</gene>
<name>A0A0F9V437_9ZZZZ</name>